<dbReference type="EMBL" id="BMKR01000019">
    <property type="protein sequence ID" value="GGF91935.1"/>
    <property type="molecule type" value="Genomic_DNA"/>
</dbReference>
<dbReference type="InterPro" id="IPR020846">
    <property type="entry name" value="MFS_dom"/>
</dbReference>
<dbReference type="Gene3D" id="1.20.1720.10">
    <property type="entry name" value="Multidrug resistance protein D"/>
    <property type="match status" value="1"/>
</dbReference>
<evidence type="ECO:0000256" key="1">
    <source>
        <dbReference type="ARBA" id="ARBA00004651"/>
    </source>
</evidence>
<reference evidence="9" key="1">
    <citation type="journal article" date="2014" name="Int. J. Syst. Evol. Microbiol.">
        <title>Complete genome sequence of Corynebacterium casei LMG S-19264T (=DSM 44701T), isolated from a smear-ripened cheese.</title>
        <authorList>
            <consortium name="US DOE Joint Genome Institute (JGI-PGF)"/>
            <person name="Walter F."/>
            <person name="Albersmeier A."/>
            <person name="Kalinowski J."/>
            <person name="Ruckert C."/>
        </authorList>
    </citation>
    <scope>NUCLEOTIDE SEQUENCE</scope>
    <source>
        <strain evidence="9">CGMCC 1.16134</strain>
    </source>
</reference>
<comment type="subcellular location">
    <subcellularLocation>
        <location evidence="1">Cell membrane</location>
        <topology evidence="1">Multi-pass membrane protein</topology>
    </subcellularLocation>
</comment>
<dbReference type="NCBIfam" id="TIGR00711">
    <property type="entry name" value="efflux_EmrB"/>
    <property type="match status" value="1"/>
</dbReference>
<evidence type="ECO:0000256" key="3">
    <source>
        <dbReference type="ARBA" id="ARBA00022475"/>
    </source>
</evidence>
<organism evidence="9 10">
    <name type="scientific">Paenibacillus albidus</name>
    <dbReference type="NCBI Taxonomy" id="2041023"/>
    <lineage>
        <taxon>Bacteria</taxon>
        <taxon>Bacillati</taxon>
        <taxon>Bacillota</taxon>
        <taxon>Bacilli</taxon>
        <taxon>Bacillales</taxon>
        <taxon>Paenibacillaceae</taxon>
        <taxon>Paenibacillus</taxon>
    </lineage>
</organism>
<keyword evidence="6 7" id="KW-0472">Membrane</keyword>
<evidence type="ECO:0000256" key="7">
    <source>
        <dbReference type="SAM" id="Phobius"/>
    </source>
</evidence>
<evidence type="ECO:0000256" key="4">
    <source>
        <dbReference type="ARBA" id="ARBA00022692"/>
    </source>
</evidence>
<dbReference type="AlphaFoldDB" id="A0A917FL99"/>
<keyword evidence="5 7" id="KW-1133">Transmembrane helix</keyword>
<feature type="transmembrane region" description="Helical" evidence="7">
    <location>
        <begin position="270"/>
        <end position="290"/>
    </location>
</feature>
<dbReference type="Proteomes" id="UP000637643">
    <property type="component" value="Unassembled WGS sequence"/>
</dbReference>
<evidence type="ECO:0000259" key="8">
    <source>
        <dbReference type="PROSITE" id="PS50850"/>
    </source>
</evidence>
<feature type="transmembrane region" description="Helical" evidence="7">
    <location>
        <begin position="197"/>
        <end position="216"/>
    </location>
</feature>
<dbReference type="GO" id="GO:0022857">
    <property type="term" value="F:transmembrane transporter activity"/>
    <property type="evidence" value="ECO:0007669"/>
    <property type="project" value="InterPro"/>
</dbReference>
<feature type="transmembrane region" description="Helical" evidence="7">
    <location>
        <begin position="438"/>
        <end position="456"/>
    </location>
</feature>
<feature type="transmembrane region" description="Helical" evidence="7">
    <location>
        <begin position="166"/>
        <end position="185"/>
    </location>
</feature>
<feature type="transmembrane region" description="Helical" evidence="7">
    <location>
        <begin position="135"/>
        <end position="154"/>
    </location>
</feature>
<dbReference type="SUPFAM" id="SSF103473">
    <property type="entry name" value="MFS general substrate transporter"/>
    <property type="match status" value="1"/>
</dbReference>
<feature type="transmembrane region" description="Helical" evidence="7">
    <location>
        <begin position="356"/>
        <end position="377"/>
    </location>
</feature>
<feature type="transmembrane region" description="Helical" evidence="7">
    <location>
        <begin position="228"/>
        <end position="249"/>
    </location>
</feature>
<dbReference type="Pfam" id="PF07690">
    <property type="entry name" value="MFS_1"/>
    <property type="match status" value="1"/>
</dbReference>
<keyword evidence="2" id="KW-0813">Transport</keyword>
<feature type="transmembrane region" description="Helical" evidence="7">
    <location>
        <begin position="77"/>
        <end position="101"/>
    </location>
</feature>
<accession>A0A917FL99</accession>
<name>A0A917FL99_9BACL</name>
<feature type="domain" description="Major facilitator superfamily (MFS) profile" evidence="8">
    <location>
        <begin position="12"/>
        <end position="461"/>
    </location>
</feature>
<evidence type="ECO:0000256" key="2">
    <source>
        <dbReference type="ARBA" id="ARBA00022448"/>
    </source>
</evidence>
<evidence type="ECO:0000256" key="6">
    <source>
        <dbReference type="ARBA" id="ARBA00023136"/>
    </source>
</evidence>
<dbReference type="PANTHER" id="PTHR42718:SF24">
    <property type="entry name" value="MAJOR FACILITATOR SUPERFAMILY (MFS) PROFILE DOMAIN-CONTAINING PROTEIN"/>
    <property type="match status" value="1"/>
</dbReference>
<dbReference type="RefSeq" id="WP_189028195.1">
    <property type="nucleotide sequence ID" value="NZ_BMKR01000019.1"/>
</dbReference>
<dbReference type="InterPro" id="IPR011701">
    <property type="entry name" value="MFS"/>
</dbReference>
<evidence type="ECO:0000256" key="5">
    <source>
        <dbReference type="ARBA" id="ARBA00022989"/>
    </source>
</evidence>
<keyword evidence="10" id="KW-1185">Reference proteome</keyword>
<dbReference type="PRINTS" id="PR01036">
    <property type="entry name" value="TCRTETB"/>
</dbReference>
<dbReference type="GO" id="GO:0005886">
    <property type="term" value="C:plasma membrane"/>
    <property type="evidence" value="ECO:0007669"/>
    <property type="project" value="UniProtKB-SubCell"/>
</dbReference>
<dbReference type="PANTHER" id="PTHR42718">
    <property type="entry name" value="MAJOR FACILITATOR SUPERFAMILY MULTIDRUG TRANSPORTER MFSC"/>
    <property type="match status" value="1"/>
</dbReference>
<dbReference type="Gene3D" id="1.20.1250.20">
    <property type="entry name" value="MFS general substrate transporter like domains"/>
    <property type="match status" value="1"/>
</dbReference>
<feature type="transmembrane region" description="Helical" evidence="7">
    <location>
        <begin position="398"/>
        <end position="418"/>
    </location>
</feature>
<comment type="caution">
    <text evidence="9">The sequence shown here is derived from an EMBL/GenBank/DDBJ whole genome shotgun (WGS) entry which is preliminary data.</text>
</comment>
<proteinExistence type="predicted"/>
<protein>
    <submittedName>
        <fullName evidence="9">MFS-type transporter YcnB</fullName>
    </submittedName>
</protein>
<keyword evidence="3" id="KW-1003">Cell membrane</keyword>
<evidence type="ECO:0000313" key="10">
    <source>
        <dbReference type="Proteomes" id="UP000637643"/>
    </source>
</evidence>
<evidence type="ECO:0000313" key="9">
    <source>
        <dbReference type="EMBL" id="GGF91935.1"/>
    </source>
</evidence>
<feature type="transmembrane region" description="Helical" evidence="7">
    <location>
        <begin position="302"/>
        <end position="323"/>
    </location>
</feature>
<dbReference type="InterPro" id="IPR004638">
    <property type="entry name" value="EmrB-like"/>
</dbReference>
<keyword evidence="4 7" id="KW-0812">Transmembrane</keyword>
<feature type="transmembrane region" description="Helical" evidence="7">
    <location>
        <begin position="12"/>
        <end position="30"/>
    </location>
</feature>
<feature type="transmembrane region" description="Helical" evidence="7">
    <location>
        <begin position="330"/>
        <end position="350"/>
    </location>
</feature>
<gene>
    <name evidence="9" type="primary">ycnB</name>
    <name evidence="9" type="ORF">GCM10010912_41160</name>
</gene>
<dbReference type="PROSITE" id="PS50850">
    <property type="entry name" value="MFS"/>
    <property type="match status" value="1"/>
</dbReference>
<feature type="transmembrane region" description="Helical" evidence="7">
    <location>
        <begin position="50"/>
        <end position="70"/>
    </location>
</feature>
<feature type="transmembrane region" description="Helical" evidence="7">
    <location>
        <begin position="107"/>
        <end position="128"/>
    </location>
</feature>
<sequence length="470" mass="50543">MKNAPLSKPGLIVASLVIANFLAQLMQTMLNTALPRMMLDIGINENKAQWLITIFYLIAGIIVPVAGFLIGRFTTRALFFTSVVAFGAGTLIAGFATGFAFILSGRIIQGIGAGLLMPLFQTTVLRVFPRERIGAAMGLVSLVMGLAPALGPTLSGLIVQHHSWRILFYGMAPLVLANFVLAYFSLKNVGEAHEAKLDYRSILYSSFGFSGLLYGLSAAGEQGSSAVLSWAFLIGGVLMIVLFITRQLGLTQPLLDLRLFRYRMFTHSSIIGVLMFIVMVGVELLLPLYAQNVRGLTPRESGLMLLPGALLLGVSGLIAGKLYDRFGVLLLVRGAFILITAVTFLLTISLYFEGPYVLLVVMNTLLMAGFGFIMTPITAFTMGSVPKHMITHASPMTISLRSLSSSTGGALLITIMTASADYSTAVFPGNMLHGMQTAFWALTAIAGIGFCFTFYLKESRAPVEVSAPAY</sequence>
<reference evidence="9" key="2">
    <citation type="submission" date="2020-09" db="EMBL/GenBank/DDBJ databases">
        <authorList>
            <person name="Sun Q."/>
            <person name="Zhou Y."/>
        </authorList>
    </citation>
    <scope>NUCLEOTIDE SEQUENCE</scope>
    <source>
        <strain evidence="9">CGMCC 1.16134</strain>
    </source>
</reference>
<dbReference type="InterPro" id="IPR036259">
    <property type="entry name" value="MFS_trans_sf"/>
</dbReference>